<sequence length="121" mass="13666">MGLTAILVIFDNRIGTAVPKSFVIMGGFDGPSLFELSAVKHLGKDNNGQFFDTVKWGRGVRVFLVCLFDLTEQPKGRKLSFWDNTGIILLLKSLKSTNTQFEQMESGCVWHFKIKNLFLSY</sequence>
<comment type="caution">
    <text evidence="1">The sequence shown here is derived from an EMBL/GenBank/DDBJ whole genome shotgun (WGS) entry which is preliminary data.</text>
</comment>
<evidence type="ECO:0000313" key="2">
    <source>
        <dbReference type="Proteomes" id="UP001187415"/>
    </source>
</evidence>
<reference evidence="1" key="1">
    <citation type="submission" date="2023-07" db="EMBL/GenBank/DDBJ databases">
        <title>Chromosome-level Genome Assembly of Striped Snakehead (Channa striata).</title>
        <authorList>
            <person name="Liu H."/>
        </authorList>
    </citation>
    <scope>NUCLEOTIDE SEQUENCE</scope>
    <source>
        <strain evidence="1">Gz</strain>
        <tissue evidence="1">Muscle</tissue>
    </source>
</reference>
<protein>
    <submittedName>
        <fullName evidence="1">Uncharacterized protein</fullName>
    </submittedName>
</protein>
<dbReference type="Proteomes" id="UP001187415">
    <property type="component" value="Unassembled WGS sequence"/>
</dbReference>
<evidence type="ECO:0000313" key="1">
    <source>
        <dbReference type="EMBL" id="KAK2849026.1"/>
    </source>
</evidence>
<dbReference type="EMBL" id="JAUPFM010000006">
    <property type="protein sequence ID" value="KAK2849026.1"/>
    <property type="molecule type" value="Genomic_DNA"/>
</dbReference>
<dbReference type="AlphaFoldDB" id="A0AA88N496"/>
<keyword evidence="2" id="KW-1185">Reference proteome</keyword>
<gene>
    <name evidence="1" type="ORF">Q5P01_008860</name>
</gene>
<organism evidence="1 2">
    <name type="scientific">Channa striata</name>
    <name type="common">Snakehead murrel</name>
    <name type="synonym">Ophicephalus striatus</name>
    <dbReference type="NCBI Taxonomy" id="64152"/>
    <lineage>
        <taxon>Eukaryota</taxon>
        <taxon>Metazoa</taxon>
        <taxon>Chordata</taxon>
        <taxon>Craniata</taxon>
        <taxon>Vertebrata</taxon>
        <taxon>Euteleostomi</taxon>
        <taxon>Actinopterygii</taxon>
        <taxon>Neopterygii</taxon>
        <taxon>Teleostei</taxon>
        <taxon>Neoteleostei</taxon>
        <taxon>Acanthomorphata</taxon>
        <taxon>Anabantaria</taxon>
        <taxon>Anabantiformes</taxon>
        <taxon>Channoidei</taxon>
        <taxon>Channidae</taxon>
        <taxon>Channa</taxon>
    </lineage>
</organism>
<name>A0AA88N496_CHASR</name>
<accession>A0AA88N496</accession>
<proteinExistence type="predicted"/>